<dbReference type="InterPro" id="IPR027450">
    <property type="entry name" value="AlkB-like"/>
</dbReference>
<dbReference type="SUPFAM" id="SSF51197">
    <property type="entry name" value="Clavaminate synthase-like"/>
    <property type="match status" value="1"/>
</dbReference>
<dbReference type="PANTHER" id="PTHR21052">
    <property type="entry name" value="SPERMATOGENESIS ASSOCIATED 11-RELATED"/>
    <property type="match status" value="1"/>
</dbReference>
<feature type="domain" description="Fe2OG dioxygenase" evidence="1">
    <location>
        <begin position="116"/>
        <end position="244"/>
    </location>
</feature>
<dbReference type="InterPro" id="IPR005123">
    <property type="entry name" value="Oxoglu/Fe-dep_dioxygenase_dom"/>
</dbReference>
<dbReference type="PANTHER" id="PTHR21052:SF0">
    <property type="entry name" value="ALPHA-KETOGLUTARATE-DEPENDENT DIOXYGENASE ALKB HOMOLOG 7, MITOCHONDRIAL"/>
    <property type="match status" value="1"/>
</dbReference>
<dbReference type="Pfam" id="PF13532">
    <property type="entry name" value="2OG-FeII_Oxy_2"/>
    <property type="match status" value="1"/>
</dbReference>
<accession>A0AAX4JNM8</accession>
<proteinExistence type="predicted"/>
<dbReference type="PROSITE" id="PS51471">
    <property type="entry name" value="FE2OG_OXY"/>
    <property type="match status" value="1"/>
</dbReference>
<organism evidence="2 3">
    <name type="scientific">Kwoniella dendrophila CBS 6074</name>
    <dbReference type="NCBI Taxonomy" id="1295534"/>
    <lineage>
        <taxon>Eukaryota</taxon>
        <taxon>Fungi</taxon>
        <taxon>Dikarya</taxon>
        <taxon>Basidiomycota</taxon>
        <taxon>Agaricomycotina</taxon>
        <taxon>Tremellomycetes</taxon>
        <taxon>Tremellales</taxon>
        <taxon>Cryptococcaceae</taxon>
        <taxon>Kwoniella</taxon>
    </lineage>
</organism>
<dbReference type="InterPro" id="IPR032870">
    <property type="entry name" value="ALKBH7-like"/>
</dbReference>
<gene>
    <name evidence="2" type="ORF">L201_001853</name>
</gene>
<keyword evidence="3" id="KW-1185">Reference proteome</keyword>
<dbReference type="EMBL" id="CP144099">
    <property type="protein sequence ID" value="WWC86972.1"/>
    <property type="molecule type" value="Genomic_DNA"/>
</dbReference>
<dbReference type="Proteomes" id="UP001355207">
    <property type="component" value="Chromosome 2"/>
</dbReference>
<protein>
    <recommendedName>
        <fullName evidence="1">Fe2OG dioxygenase domain-containing protein</fullName>
    </recommendedName>
</protein>
<dbReference type="InterPro" id="IPR037151">
    <property type="entry name" value="AlkB-like_sf"/>
</dbReference>
<dbReference type="Gene3D" id="2.60.120.590">
    <property type="entry name" value="Alpha-ketoglutarate-dependent dioxygenase AlkB-like"/>
    <property type="match status" value="1"/>
</dbReference>
<dbReference type="RefSeq" id="XP_066073735.1">
    <property type="nucleotide sequence ID" value="XM_066217638.1"/>
</dbReference>
<dbReference type="GeneID" id="91092525"/>
<dbReference type="AlphaFoldDB" id="A0AAX4JNM8"/>
<name>A0AAX4JNM8_9TREE</name>
<evidence type="ECO:0000259" key="1">
    <source>
        <dbReference type="PROSITE" id="PS51471"/>
    </source>
</evidence>
<evidence type="ECO:0000313" key="2">
    <source>
        <dbReference type="EMBL" id="WWC86972.1"/>
    </source>
</evidence>
<dbReference type="GO" id="GO:0016706">
    <property type="term" value="F:2-oxoglutarate-dependent dioxygenase activity"/>
    <property type="evidence" value="ECO:0007669"/>
    <property type="project" value="TreeGrafter"/>
</dbReference>
<reference evidence="2 3" key="1">
    <citation type="submission" date="2024-01" db="EMBL/GenBank/DDBJ databases">
        <title>Comparative genomics of Cryptococcus and Kwoniella reveals pathogenesis evolution and contrasting modes of karyotype evolution via chromosome fusion or intercentromeric recombination.</title>
        <authorList>
            <person name="Coelho M.A."/>
            <person name="David-Palma M."/>
            <person name="Shea T."/>
            <person name="Bowers K."/>
            <person name="McGinley-Smith S."/>
            <person name="Mohammad A.W."/>
            <person name="Gnirke A."/>
            <person name="Yurkov A.M."/>
            <person name="Nowrousian M."/>
            <person name="Sun S."/>
            <person name="Cuomo C.A."/>
            <person name="Heitman J."/>
        </authorList>
    </citation>
    <scope>NUCLEOTIDE SEQUENCE [LARGE SCALE GENOMIC DNA]</scope>
    <source>
        <strain evidence="2 3">CBS 6074</strain>
    </source>
</reference>
<dbReference type="GO" id="GO:0006974">
    <property type="term" value="P:DNA damage response"/>
    <property type="evidence" value="ECO:0007669"/>
    <property type="project" value="InterPro"/>
</dbReference>
<evidence type="ECO:0000313" key="3">
    <source>
        <dbReference type="Proteomes" id="UP001355207"/>
    </source>
</evidence>
<dbReference type="GO" id="GO:0005759">
    <property type="term" value="C:mitochondrial matrix"/>
    <property type="evidence" value="ECO:0007669"/>
    <property type="project" value="TreeGrafter"/>
</dbReference>
<sequence length="251" mass="28174">MNCTRSHSPDSLFSESDDETAQNYKGLKIAKRIAPDIPGLWVFPSLLSDDVARMTLDAIASSNVFSCGQRDQVMLFESPKLDSREESSLPIYINNLIDQLKDLLDDEVSKETIDLLFNQNLSRQVILNLYQPGKGIKLHIDLPNRYSDGILGCSLIGGCVMILNNNNKNEVEHEHKIYMPPRTVYILSGESRWEWEHGIEENIYEDLVENESEIGIGTGIGGIGAGSETILRDLRVSITFRWMKQGADVLS</sequence>
<dbReference type="GO" id="GO:0006631">
    <property type="term" value="P:fatty acid metabolic process"/>
    <property type="evidence" value="ECO:0007669"/>
    <property type="project" value="TreeGrafter"/>
</dbReference>